<dbReference type="OrthoDB" id="7631035at2"/>
<evidence type="ECO:0000313" key="2">
    <source>
        <dbReference type="EMBL" id="MZQ88544.1"/>
    </source>
</evidence>
<accession>A0A6L8VEE8</accession>
<gene>
    <name evidence="2" type="ORF">GS660_05490</name>
</gene>
<dbReference type="RefSeq" id="WP_161344253.1">
    <property type="nucleotide sequence ID" value="NZ_BMGW01000003.1"/>
</dbReference>
<dbReference type="EMBL" id="WWNR01000003">
    <property type="protein sequence ID" value="MZQ88544.1"/>
    <property type="molecule type" value="Genomic_DNA"/>
</dbReference>
<dbReference type="Proteomes" id="UP000477083">
    <property type="component" value="Unassembled WGS sequence"/>
</dbReference>
<keyword evidence="3" id="KW-1185">Reference proteome</keyword>
<dbReference type="AlphaFoldDB" id="A0A6L8VEE8"/>
<feature type="signal peptide" evidence="1">
    <location>
        <begin position="1"/>
        <end position="24"/>
    </location>
</feature>
<dbReference type="Pfam" id="PF04338">
    <property type="entry name" value="DUF481"/>
    <property type="match status" value="1"/>
</dbReference>
<protein>
    <submittedName>
        <fullName evidence="2">DUF481 domain-containing protein</fullName>
    </submittedName>
</protein>
<keyword evidence="1" id="KW-0732">Signal</keyword>
<comment type="caution">
    <text evidence="2">The sequence shown here is derived from an EMBL/GenBank/DDBJ whole genome shotgun (WGS) entry which is preliminary data.</text>
</comment>
<reference evidence="2 3" key="1">
    <citation type="submission" date="2020-01" db="EMBL/GenBank/DDBJ databases">
        <title>Frigidibacter albus SP32T (=CGMCC 1.13995T).</title>
        <authorList>
            <person name="Liao X."/>
        </authorList>
    </citation>
    <scope>NUCLEOTIDE SEQUENCE [LARGE SCALE GENOMIC DNA]</scope>
    <source>
        <strain evidence="2 3">SP32</strain>
    </source>
</reference>
<organism evidence="2 3">
    <name type="scientific">Frigidibacter albus</name>
    <dbReference type="NCBI Taxonomy" id="1465486"/>
    <lineage>
        <taxon>Bacteria</taxon>
        <taxon>Pseudomonadati</taxon>
        <taxon>Pseudomonadota</taxon>
        <taxon>Alphaproteobacteria</taxon>
        <taxon>Rhodobacterales</taxon>
        <taxon>Paracoccaceae</taxon>
        <taxon>Frigidibacter</taxon>
    </lineage>
</organism>
<evidence type="ECO:0000256" key="1">
    <source>
        <dbReference type="SAM" id="SignalP"/>
    </source>
</evidence>
<feature type="chain" id="PRO_5026844572" evidence="1">
    <location>
        <begin position="25"/>
        <end position="276"/>
    </location>
</feature>
<dbReference type="InterPro" id="IPR007433">
    <property type="entry name" value="DUF481"/>
</dbReference>
<name>A0A6L8VEE8_9RHOB</name>
<proteinExistence type="predicted"/>
<evidence type="ECO:0000313" key="3">
    <source>
        <dbReference type="Proteomes" id="UP000477083"/>
    </source>
</evidence>
<sequence>MKTILTMASASTLALLIGTSAIYAQGTLVGTEALDDRIDDISDDAQEDLEEARDDARFGPEQFQPGWSGSVAMTYAGSSGNTDTQDLALAGRLRYGAGQWTHTIGFGVEYGEDDGDETKKEFFTVYDANYSLTDRFYVFGLARAQFDEYAAFETDAFLGFGPGYRIINTPQTAWRVQAGPGIRYVEDQLGEEDTEAAMIASSRLYHAFNETVYLTNDTDILASDANTLVSNDLGLNFAMTDTLSTRVSYKTDYNDEAIEGTKKTDNRLGVSLVMGF</sequence>